<name>A0A9W8SF72_9HYPO</name>
<dbReference type="AlphaFoldDB" id="A0A9W8SF72"/>
<protein>
    <submittedName>
        <fullName evidence="2">Uncharacterized protein</fullName>
    </submittedName>
</protein>
<dbReference type="EMBL" id="JAOQAZ010000002">
    <property type="protein sequence ID" value="KAJ4270188.1"/>
    <property type="molecule type" value="Genomic_DNA"/>
</dbReference>
<evidence type="ECO:0000313" key="2">
    <source>
        <dbReference type="EMBL" id="KAJ4270188.1"/>
    </source>
</evidence>
<proteinExistence type="predicted"/>
<feature type="region of interest" description="Disordered" evidence="1">
    <location>
        <begin position="126"/>
        <end position="186"/>
    </location>
</feature>
<reference evidence="2" key="1">
    <citation type="submission" date="2022-09" db="EMBL/GenBank/DDBJ databases">
        <title>Fusarium specimens isolated from Avocado Roots.</title>
        <authorList>
            <person name="Stajich J."/>
            <person name="Roper C."/>
            <person name="Heimlech-Rivalta G."/>
        </authorList>
    </citation>
    <scope>NUCLEOTIDE SEQUENCE</scope>
    <source>
        <strain evidence="2">CF00136</strain>
    </source>
</reference>
<feature type="compositionally biased region" description="Polar residues" evidence="1">
    <location>
        <begin position="174"/>
        <end position="183"/>
    </location>
</feature>
<keyword evidence="3" id="KW-1185">Reference proteome</keyword>
<evidence type="ECO:0000313" key="3">
    <source>
        <dbReference type="Proteomes" id="UP001152049"/>
    </source>
</evidence>
<gene>
    <name evidence="2" type="ORF">NW762_001864</name>
</gene>
<feature type="compositionally biased region" description="Acidic residues" evidence="1">
    <location>
        <begin position="63"/>
        <end position="112"/>
    </location>
</feature>
<evidence type="ECO:0000256" key="1">
    <source>
        <dbReference type="SAM" id="MobiDB-lite"/>
    </source>
</evidence>
<dbReference type="OrthoDB" id="5096014at2759"/>
<dbReference type="Proteomes" id="UP001152049">
    <property type="component" value="Unassembled WGS sequence"/>
</dbReference>
<feature type="region of interest" description="Disordered" evidence="1">
    <location>
        <begin position="53"/>
        <end position="112"/>
    </location>
</feature>
<sequence>MSWYPKNPYPEGSGINSQLIENIVIEDIIKHDLRDSERADLAALLTVMIAAQHEEEASTSYEYYDEDEDVEGYEDEEEYDEDEDEEEEEDEQDDEEEEDEDDEDDDYPDEGSMWDDLLMLVHNMPTENDESKPINRKRSLPCDETPCAPLRDQSTKRQRIDTSAASKPLHAQGPATTQLSASPSLRNSQLSTRLRSLLQGLPITEIHPGAQTFLLDLSWFIPGAEDMAKAAIDMGLRFSKTAKKNEYSIVFQHMIRNPLEAVMYNACQEDEAQHILFWEKVQKMTGKEIPPERIKERREARNKREAEATARWRARQAQEDAAKKTYQTLKERFVKQVGEATKLPLNERVTKWLTEIVPVQKK</sequence>
<accession>A0A9W8SF72</accession>
<comment type="caution">
    <text evidence="2">The sequence shown here is derived from an EMBL/GenBank/DDBJ whole genome shotgun (WGS) entry which is preliminary data.</text>
</comment>
<organism evidence="2 3">
    <name type="scientific">Fusarium torreyae</name>
    <dbReference type="NCBI Taxonomy" id="1237075"/>
    <lineage>
        <taxon>Eukaryota</taxon>
        <taxon>Fungi</taxon>
        <taxon>Dikarya</taxon>
        <taxon>Ascomycota</taxon>
        <taxon>Pezizomycotina</taxon>
        <taxon>Sordariomycetes</taxon>
        <taxon>Hypocreomycetidae</taxon>
        <taxon>Hypocreales</taxon>
        <taxon>Nectriaceae</taxon>
        <taxon>Fusarium</taxon>
    </lineage>
</organism>
<feature type="region of interest" description="Disordered" evidence="1">
    <location>
        <begin position="296"/>
        <end position="321"/>
    </location>
</feature>